<dbReference type="PANTHER" id="PTHR23069">
    <property type="entry name" value="AAA DOMAIN-CONTAINING"/>
    <property type="match status" value="1"/>
</dbReference>
<dbReference type="PROSITE" id="PS50014">
    <property type="entry name" value="BROMODOMAIN_2"/>
    <property type="match status" value="1"/>
</dbReference>
<dbReference type="Gene3D" id="3.40.50.12350">
    <property type="match status" value="2"/>
</dbReference>
<dbReference type="PROSITE" id="PS00674">
    <property type="entry name" value="AAA"/>
    <property type="match status" value="1"/>
</dbReference>
<feature type="compositionally biased region" description="Polar residues" evidence="6">
    <location>
        <begin position="14"/>
        <end position="23"/>
    </location>
</feature>
<feature type="domain" description="Bromo" evidence="7">
    <location>
        <begin position="1749"/>
        <end position="1811"/>
    </location>
</feature>
<dbReference type="GO" id="GO:0005634">
    <property type="term" value="C:nucleus"/>
    <property type="evidence" value="ECO:0007669"/>
    <property type="project" value="TreeGrafter"/>
</dbReference>
<dbReference type="CDD" id="cd19517">
    <property type="entry name" value="RecA-like_Yta7-like"/>
    <property type="match status" value="1"/>
</dbReference>
<evidence type="ECO:0000259" key="7">
    <source>
        <dbReference type="PROSITE" id="PS50014"/>
    </source>
</evidence>
<keyword evidence="4 5" id="KW-0103">Bromodomain</keyword>
<evidence type="ECO:0000256" key="5">
    <source>
        <dbReference type="PROSITE-ProRule" id="PRU00035"/>
    </source>
</evidence>
<feature type="compositionally biased region" description="Basic and acidic residues" evidence="6">
    <location>
        <begin position="1970"/>
        <end position="1997"/>
    </location>
</feature>
<protein>
    <recommendedName>
        <fullName evidence="7">Bromo domain-containing protein</fullName>
    </recommendedName>
</protein>
<reference evidence="8 9" key="1">
    <citation type="journal article" date="2018" name="Sci. Rep.">
        <title>Comparative analysis of the Pocillopora damicornis genome highlights role of immune system in coral evolution.</title>
        <authorList>
            <person name="Cunning R."/>
            <person name="Bay R.A."/>
            <person name="Gillette P."/>
            <person name="Baker A.C."/>
            <person name="Traylor-Knowles N."/>
        </authorList>
    </citation>
    <scope>NUCLEOTIDE SEQUENCE [LARGE SCALE GENOMIC DNA]</scope>
    <source>
        <strain evidence="8">RSMAS</strain>
        <tissue evidence="8">Whole animal</tissue>
    </source>
</reference>
<dbReference type="InterPro" id="IPR018359">
    <property type="entry name" value="Bromodomain_CS"/>
</dbReference>
<keyword evidence="2" id="KW-0547">Nucleotide-binding</keyword>
<dbReference type="Gene3D" id="1.10.8.60">
    <property type="match status" value="1"/>
</dbReference>
<dbReference type="Pfam" id="PF00004">
    <property type="entry name" value="AAA"/>
    <property type="match status" value="1"/>
</dbReference>
<dbReference type="InterPro" id="IPR038102">
    <property type="entry name" value="EYA_dom_sf"/>
</dbReference>
<dbReference type="InterPro" id="IPR003959">
    <property type="entry name" value="ATPase_AAA_core"/>
</dbReference>
<dbReference type="CDD" id="cd05528">
    <property type="entry name" value="Bromo_AAA"/>
    <property type="match status" value="1"/>
</dbReference>
<evidence type="ECO:0000256" key="3">
    <source>
        <dbReference type="ARBA" id="ARBA00022840"/>
    </source>
</evidence>
<dbReference type="Gene3D" id="1.20.920.10">
    <property type="entry name" value="Bromodomain-like"/>
    <property type="match status" value="1"/>
</dbReference>
<dbReference type="GO" id="GO:0006334">
    <property type="term" value="P:nucleosome assembly"/>
    <property type="evidence" value="ECO:0007669"/>
    <property type="project" value="TreeGrafter"/>
</dbReference>
<feature type="compositionally biased region" description="Basic residues" evidence="6">
    <location>
        <begin position="1910"/>
        <end position="1920"/>
    </location>
</feature>
<dbReference type="EMBL" id="RCHS01003989">
    <property type="protein sequence ID" value="RMX38562.1"/>
    <property type="molecule type" value="Genomic_DNA"/>
</dbReference>
<dbReference type="PANTHER" id="PTHR23069:SF0">
    <property type="entry name" value="TAT-BINDING HOMOLOG 7"/>
    <property type="match status" value="1"/>
</dbReference>
<evidence type="ECO:0000313" key="8">
    <source>
        <dbReference type="EMBL" id="RMX38562.1"/>
    </source>
</evidence>
<proteinExistence type="inferred from homology"/>
<evidence type="ECO:0000256" key="2">
    <source>
        <dbReference type="ARBA" id="ARBA00022741"/>
    </source>
</evidence>
<feature type="region of interest" description="Disordered" evidence="6">
    <location>
        <begin position="710"/>
        <end position="858"/>
    </location>
</feature>
<dbReference type="SFLD" id="SFLDS00003">
    <property type="entry name" value="Haloacid_Dehalogenase"/>
    <property type="match status" value="1"/>
</dbReference>
<dbReference type="InterPro" id="IPR041569">
    <property type="entry name" value="AAA_lid_3"/>
</dbReference>
<dbReference type="GO" id="GO:0016887">
    <property type="term" value="F:ATP hydrolysis activity"/>
    <property type="evidence" value="ECO:0007669"/>
    <property type="project" value="InterPro"/>
</dbReference>
<dbReference type="PRINTS" id="PR00503">
    <property type="entry name" value="BROMODOMAIN"/>
</dbReference>
<comment type="caution">
    <text evidence="8">The sequence shown here is derived from an EMBL/GenBank/DDBJ whole genome shotgun (WGS) entry which is preliminary data.</text>
</comment>
<feature type="region of interest" description="Disordered" evidence="6">
    <location>
        <begin position="225"/>
        <end position="247"/>
    </location>
</feature>
<dbReference type="SMART" id="SM00382">
    <property type="entry name" value="AAA"/>
    <property type="match status" value="1"/>
</dbReference>
<feature type="compositionally biased region" description="Acidic residues" evidence="6">
    <location>
        <begin position="2082"/>
        <end position="2096"/>
    </location>
</feature>
<feature type="compositionally biased region" description="Basic residues" evidence="6">
    <location>
        <begin position="833"/>
        <end position="843"/>
    </location>
</feature>
<keyword evidence="9" id="KW-1185">Reference proteome</keyword>
<feature type="compositionally biased region" description="Polar residues" evidence="6">
    <location>
        <begin position="1437"/>
        <end position="1454"/>
    </location>
</feature>
<dbReference type="SUPFAM" id="SSF47370">
    <property type="entry name" value="Bromodomain"/>
    <property type="match status" value="1"/>
</dbReference>
<feature type="compositionally biased region" description="Polar residues" evidence="6">
    <location>
        <begin position="372"/>
        <end position="395"/>
    </location>
</feature>
<dbReference type="GO" id="GO:0006337">
    <property type="term" value="P:nucleosome disassembly"/>
    <property type="evidence" value="ECO:0007669"/>
    <property type="project" value="TreeGrafter"/>
</dbReference>
<feature type="region of interest" description="Disordered" evidence="6">
    <location>
        <begin position="2082"/>
        <end position="2112"/>
    </location>
</feature>
<feature type="compositionally biased region" description="Polar residues" evidence="6">
    <location>
        <begin position="48"/>
        <end position="63"/>
    </location>
</feature>
<dbReference type="Pfam" id="PF00439">
    <property type="entry name" value="Bromodomain"/>
    <property type="match status" value="1"/>
</dbReference>
<sequence>MLRRECINVLQGMATDQVQSEPSASLEAIPAKRPRQENGDNEKDSDESSNNGSPSQQPVNGSSRDGKAVNANQNADKNESSWDVNEATITVTTADLDVGAPNVVAPVSTATLSYPSSDGASTMTNLDGCNFGNQAIASGVTDSSGQYQQLSGQYAANTAAYYGQRPYPHIVPAPQQGIQQYKTTGGVIQGTGITQVAGYVYPQAAPQGGYPMVQTVRYPAVNATGKTSVDSRNTSQGKAPGGNIPDISTLRQPAGTYANPYGTVTYPAIIQPGQAVYTNQYQAPYGTAYVASTGTPTSSTTAYTVQQSDQGSFQYGYTTSNQQTYPYNYLNAPPPAYAPSQYITPMNSTPPPNAVAGQSSGYQLTQLVAGQASQGVTTNGERTHTTSTGNATIQYSPNLPSSPSPPRSPGTGSGADTPLINSVGMVSASIGMPGGQDGVQVLVDSGAGSPGMLVQGANRGRGRGGRGGRGRGGGRGRRSTSGPPPEIDHNIERIFIWDLDETIIIFHSLLTGAFASKFGKDAPNSVSLGLRMEEMIFNLADTHLFFNDLEDCDQVHIDDVAADDNGLDLRSSWSSEKRNMASAAHGVRGDNRFMADTCSESINTHPFQVITGSNCLNVMVTTTQLVPALAKCLLYGLGGIFPLENIYSATKVGKETCFERISNRFGKKCTYVVVGDGRDEEMASKQLSMKWYSCIADGIPFLANRYSHRLNQPSSRARPGTSLRSPENGRSAKETIMVKTRTNSPIIRTLRSGNGRGKNIGNIEEKVPSSDESGLDSTPFPSKRRRLRSRGAYNDTHEYPKLPACTVPLTRSTRRNESLLNGPTVHVETRNSQSRKRGKRGRPTKSMPQNDRKKTKGTIVYKTRRSDRKRRKVYETLNVSMLTDHRYLTEFGNSKSPKKEIERSRFLHDEDSESQTEGDEDVVGTPSMYDLIKRKHDQTPTPEKRSSRNRRHGDQQEESDNDEDEEDDDDDEDEDDDGDGEDEEGEEEKGIKGYELRKRRMIPNRYIAPPLKSKERGNCKRRFHMNVEPRKRGKKPSQYASPVRRVRRPKRKAHHVSSSTSSSDDSDNEKDERKFERRKAKSMAKARGRCLPMNFTMEDTASGIFKERARIGSSLADVDPMNIDQKVMFDAVGGLSKQIRALKEMVLFPLVYPEVFEKFKIAPPRGVLFHGPPGTGKTLVARALANECSQGDKKVAFFMRKGADCLSKWVGESERQLRLLFDQAFSMRPAIIFFDEIDGLAPVRSSRQDQIHSSIVSTLLALMDGLDSRGEIVVIGATNRIDAIDPALRRPGRFDREFQFALPDRNARRSILTIHTRDWEPKLLSSFVSEVADRCVGYCGADIKALCTEAALFALRRRYPQIYSSTRKLLVDVNSIEVTAKDFQKAMTAIIPASQRSVVSPARALSPLMKPLLKKTLSQTLEILEKIFPPAHIKTVTESSPSSLMGNPSCSNSSSRHDQRGRMVAVLSDEEASSDEDLGPPIFESLPGSSRRERYLRRIQQNSNSVESMEVSHSSFFSRTDGQNKGMSTYRPRLLICGNQGMGQSTHIAPALLHAMEHMSVHCLDLPALYGVASKTPEEACSQLFREARRTSPCIVYSPHFDALWNATGDSLHATLLSLLQDLPPGAPLLFLVTADDCWSNLPSIMKELFSTETGQVFQVADLSLDERRAFFHSLFLEDAILQPKPKRSTGKDKIVEVLPFAPTPPPPQLSEAELLKARQDEENTMRELRIFLRDVTSKLLQDRRFKEFTKPVDLMEVPDYLEVIDEPMDLASILQKINCHQYSTCAQYLADIDLITSNALKYNPDHDPMDKLIRHRACELSDVAHSEIKSQLEPEFEKTCVEIIAARERRGDKSTAAAPAFVFTVPLKQQTATEVTASTPLQDQVEKAALGVSDITFVSESQSQSNGTRQKKKPRRKKAPIYWGKKPSRRKLDVKQKLDSEIDQVTQEFLVEVNGEQAEISGEAFPDDSGDRSTNEETEKDPGVISDKEGDVANHQEDDDEEEEEEEDDVELMENGVAPIDGEVVLLHPENLTAEIKSGEVNSGSVLQNNLVVPRRPIGNHDLSATLSSLQNGVTSDVCSEDIASESECDKEPEDSSNNPQENKQNKSAGCTSWGSTALNEDVIEKLETLLNLLVDATKGASIEMLERYHSSLQCCIHKQRHNHDKGELLKVCKLECKGLK</sequence>
<dbReference type="InterPro" id="IPR003593">
    <property type="entry name" value="AAA+_ATPase"/>
</dbReference>
<evidence type="ECO:0000313" key="9">
    <source>
        <dbReference type="Proteomes" id="UP000275408"/>
    </source>
</evidence>
<feature type="compositionally biased region" description="Polar residues" evidence="6">
    <location>
        <begin position="2097"/>
        <end position="2112"/>
    </location>
</feature>
<feature type="compositionally biased region" description="Acidic residues" evidence="6">
    <location>
        <begin position="1998"/>
        <end position="2012"/>
    </location>
</feature>
<feature type="region of interest" description="Disordered" evidence="6">
    <location>
        <begin position="1901"/>
        <end position="1925"/>
    </location>
</feature>
<dbReference type="InterPro" id="IPR045199">
    <property type="entry name" value="ATAD2-like"/>
</dbReference>
<organism evidence="8 9">
    <name type="scientific">Pocillopora damicornis</name>
    <name type="common">Cauliflower coral</name>
    <name type="synonym">Millepora damicornis</name>
    <dbReference type="NCBI Taxonomy" id="46731"/>
    <lineage>
        <taxon>Eukaryota</taxon>
        <taxon>Metazoa</taxon>
        <taxon>Cnidaria</taxon>
        <taxon>Anthozoa</taxon>
        <taxon>Hexacorallia</taxon>
        <taxon>Scleractinia</taxon>
        <taxon>Astrocoeniina</taxon>
        <taxon>Pocilloporidae</taxon>
        <taxon>Pocillopora</taxon>
    </lineage>
</organism>
<feature type="region of interest" description="Disordered" evidence="6">
    <location>
        <begin position="1957"/>
        <end position="2012"/>
    </location>
</feature>
<evidence type="ECO:0000256" key="4">
    <source>
        <dbReference type="ARBA" id="ARBA00023117"/>
    </source>
</evidence>
<dbReference type="InterPro" id="IPR001487">
    <property type="entry name" value="Bromodomain"/>
</dbReference>
<dbReference type="InterPro" id="IPR027417">
    <property type="entry name" value="P-loop_NTPase"/>
</dbReference>
<dbReference type="FunFam" id="1.10.8.60:FF:000016">
    <property type="entry name" value="ATPase family AAA domain-containing protein 2B"/>
    <property type="match status" value="1"/>
</dbReference>
<feature type="compositionally biased region" description="Basic and acidic residues" evidence="6">
    <location>
        <begin position="897"/>
        <end position="909"/>
    </location>
</feature>
<feature type="compositionally biased region" description="Basic residues" evidence="6">
    <location>
        <begin position="460"/>
        <end position="478"/>
    </location>
</feature>
<comment type="similarity">
    <text evidence="1">Belongs to the AAA ATPase family.</text>
</comment>
<dbReference type="Proteomes" id="UP000275408">
    <property type="component" value="Unassembled WGS sequence"/>
</dbReference>
<dbReference type="InterPro" id="IPR036427">
    <property type="entry name" value="Bromodomain-like_sf"/>
</dbReference>
<dbReference type="SUPFAM" id="SSF52540">
    <property type="entry name" value="P-loop containing nucleoside triphosphate hydrolases"/>
    <property type="match status" value="2"/>
</dbReference>
<feature type="compositionally biased region" description="Polar residues" evidence="6">
    <location>
        <begin position="70"/>
        <end position="83"/>
    </location>
</feature>
<dbReference type="FunFam" id="3.40.50.300:FF:000061">
    <property type="entry name" value="ATPase family, AAA domain-containing 2"/>
    <property type="match status" value="1"/>
</dbReference>
<feature type="region of interest" description="Disordered" evidence="6">
    <location>
        <begin position="450"/>
        <end position="487"/>
    </location>
</feature>
<dbReference type="STRING" id="46731.A0A3M6TAZ1"/>
<dbReference type="InterPro" id="IPR003960">
    <property type="entry name" value="ATPase_AAA_CS"/>
</dbReference>
<dbReference type="SFLD" id="SFLDG01129">
    <property type="entry name" value="C1.5:_HAD__Beta-PGM__Phosphata"/>
    <property type="match status" value="1"/>
</dbReference>
<dbReference type="SMART" id="SM00297">
    <property type="entry name" value="BROMO"/>
    <property type="match status" value="1"/>
</dbReference>
<name>A0A3M6TAZ1_POCDA</name>
<feature type="compositionally biased region" description="Acidic residues" evidence="6">
    <location>
        <begin position="910"/>
        <end position="922"/>
    </location>
</feature>
<dbReference type="OrthoDB" id="167668at2759"/>
<feature type="compositionally biased region" description="Acidic residues" evidence="6">
    <location>
        <begin position="956"/>
        <end position="987"/>
    </location>
</feature>
<dbReference type="GO" id="GO:0042393">
    <property type="term" value="F:histone binding"/>
    <property type="evidence" value="ECO:0007669"/>
    <property type="project" value="TreeGrafter"/>
</dbReference>
<dbReference type="GO" id="GO:0005524">
    <property type="term" value="F:ATP binding"/>
    <property type="evidence" value="ECO:0007669"/>
    <property type="project" value="UniProtKB-KW"/>
</dbReference>
<feature type="compositionally biased region" description="Polar residues" evidence="6">
    <location>
        <begin position="770"/>
        <end position="780"/>
    </location>
</feature>
<evidence type="ECO:0000256" key="6">
    <source>
        <dbReference type="SAM" id="MobiDB-lite"/>
    </source>
</evidence>
<dbReference type="GO" id="GO:0045815">
    <property type="term" value="P:transcription initiation-coupled chromatin remodeling"/>
    <property type="evidence" value="ECO:0007669"/>
    <property type="project" value="TreeGrafter"/>
</dbReference>
<feature type="compositionally biased region" description="Basic residues" evidence="6">
    <location>
        <begin position="1076"/>
        <end position="1085"/>
    </location>
</feature>
<dbReference type="GO" id="GO:0003682">
    <property type="term" value="F:chromatin binding"/>
    <property type="evidence" value="ECO:0007669"/>
    <property type="project" value="TreeGrafter"/>
</dbReference>
<feature type="region of interest" description="Disordered" evidence="6">
    <location>
        <begin position="891"/>
        <end position="1085"/>
    </location>
</feature>
<feature type="region of interest" description="Disordered" evidence="6">
    <location>
        <begin position="1437"/>
        <end position="1461"/>
    </location>
</feature>
<dbReference type="PROSITE" id="PS00633">
    <property type="entry name" value="BROMODOMAIN_1"/>
    <property type="match status" value="1"/>
</dbReference>
<evidence type="ECO:0000256" key="1">
    <source>
        <dbReference type="ARBA" id="ARBA00006914"/>
    </source>
</evidence>
<dbReference type="Pfam" id="PF17862">
    <property type="entry name" value="AAA_lid_3"/>
    <property type="match status" value="1"/>
</dbReference>
<feature type="compositionally biased region" description="Polar residues" evidence="6">
    <location>
        <begin position="225"/>
        <end position="237"/>
    </location>
</feature>
<keyword evidence="3" id="KW-0067">ATP-binding</keyword>
<feature type="region of interest" description="Disordered" evidence="6">
    <location>
        <begin position="13"/>
        <end position="83"/>
    </location>
</feature>
<accession>A0A3M6TAZ1</accession>
<feature type="region of interest" description="Disordered" evidence="6">
    <location>
        <begin position="372"/>
        <end position="420"/>
    </location>
</feature>
<feature type="compositionally biased region" description="Basic residues" evidence="6">
    <location>
        <begin position="1044"/>
        <end position="1055"/>
    </location>
</feature>
<gene>
    <name evidence="8" type="ORF">pdam_00010256</name>
</gene>
<dbReference type="Gene3D" id="3.40.50.300">
    <property type="entry name" value="P-loop containing nucleotide triphosphate hydrolases"/>
    <property type="match status" value="2"/>
</dbReference>